<dbReference type="InterPro" id="IPR011577">
    <property type="entry name" value="Cyt_b561_bac/Ni-Hgenase"/>
</dbReference>
<accession>A0A248JQJ1</accession>
<keyword evidence="5" id="KW-0349">Heme</keyword>
<dbReference type="PANTHER" id="PTHR30529:SF6">
    <property type="entry name" value="BLL0291 PROTEIN"/>
    <property type="match status" value="1"/>
</dbReference>
<evidence type="ECO:0000256" key="1">
    <source>
        <dbReference type="ARBA" id="ARBA00001970"/>
    </source>
</evidence>
<keyword evidence="6 13" id="KW-0812">Transmembrane</keyword>
<feature type="transmembrane region" description="Helical" evidence="13">
    <location>
        <begin position="89"/>
        <end position="121"/>
    </location>
</feature>
<feature type="transmembrane region" description="Helical" evidence="13">
    <location>
        <begin position="45"/>
        <end position="63"/>
    </location>
</feature>
<feature type="transmembrane region" description="Helical" evidence="13">
    <location>
        <begin position="12"/>
        <end position="33"/>
    </location>
</feature>
<dbReference type="RefSeq" id="WP_088871675.1">
    <property type="nucleotide sequence ID" value="NZ_CP022110.1"/>
</dbReference>
<dbReference type="GO" id="GO:0005886">
    <property type="term" value="C:plasma membrane"/>
    <property type="evidence" value="ECO:0007669"/>
    <property type="project" value="UniProtKB-SubCell"/>
</dbReference>
<evidence type="ECO:0000256" key="9">
    <source>
        <dbReference type="ARBA" id="ARBA00022989"/>
    </source>
</evidence>
<keyword evidence="8" id="KW-0249">Electron transport</keyword>
<keyword evidence="4" id="KW-1003">Cell membrane</keyword>
<dbReference type="GO" id="GO:0022904">
    <property type="term" value="P:respiratory electron transport chain"/>
    <property type="evidence" value="ECO:0007669"/>
    <property type="project" value="InterPro"/>
</dbReference>
<protein>
    <submittedName>
        <fullName evidence="15">Cytochrome B</fullName>
    </submittedName>
</protein>
<evidence type="ECO:0000256" key="10">
    <source>
        <dbReference type="ARBA" id="ARBA00023004"/>
    </source>
</evidence>
<feature type="domain" description="Cytochrome b561 bacterial/Ni-hydrogenase" evidence="14">
    <location>
        <begin position="6"/>
        <end position="172"/>
    </location>
</feature>
<evidence type="ECO:0000256" key="6">
    <source>
        <dbReference type="ARBA" id="ARBA00022692"/>
    </source>
</evidence>
<evidence type="ECO:0000256" key="4">
    <source>
        <dbReference type="ARBA" id="ARBA00022475"/>
    </source>
</evidence>
<comment type="similarity">
    <text evidence="12">Belongs to the cytochrome b561 family.</text>
</comment>
<dbReference type="KEGG" id="nao:Y958_08630"/>
<dbReference type="Gene3D" id="1.20.950.20">
    <property type="entry name" value="Transmembrane di-heme cytochromes, Chain C"/>
    <property type="match status" value="1"/>
</dbReference>
<dbReference type="InterPro" id="IPR016174">
    <property type="entry name" value="Di-haem_cyt_TM"/>
</dbReference>
<dbReference type="AlphaFoldDB" id="A0A248JQJ1"/>
<dbReference type="GO" id="GO:0020037">
    <property type="term" value="F:heme binding"/>
    <property type="evidence" value="ECO:0007669"/>
    <property type="project" value="TreeGrafter"/>
</dbReference>
<comment type="subcellular location">
    <subcellularLocation>
        <location evidence="2">Cell membrane</location>
        <topology evidence="2">Multi-pass membrane protein</topology>
    </subcellularLocation>
</comment>
<evidence type="ECO:0000256" key="5">
    <source>
        <dbReference type="ARBA" id="ARBA00022617"/>
    </source>
</evidence>
<keyword evidence="3" id="KW-0813">Transport</keyword>
<evidence type="ECO:0000313" key="16">
    <source>
        <dbReference type="Proteomes" id="UP000197153"/>
    </source>
</evidence>
<gene>
    <name evidence="15" type="ORF">Y958_08630</name>
</gene>
<feature type="transmembrane region" description="Helical" evidence="13">
    <location>
        <begin position="141"/>
        <end position="164"/>
    </location>
</feature>
<keyword evidence="11 13" id="KW-0472">Membrane</keyword>
<evidence type="ECO:0000256" key="11">
    <source>
        <dbReference type="ARBA" id="ARBA00023136"/>
    </source>
</evidence>
<organism evidence="15 16">
    <name type="scientific">Nitrospirillum viridazoti CBAmc</name>
    <dbReference type="NCBI Taxonomy" id="1441467"/>
    <lineage>
        <taxon>Bacteria</taxon>
        <taxon>Pseudomonadati</taxon>
        <taxon>Pseudomonadota</taxon>
        <taxon>Alphaproteobacteria</taxon>
        <taxon>Rhodospirillales</taxon>
        <taxon>Azospirillaceae</taxon>
        <taxon>Nitrospirillum</taxon>
        <taxon>Nitrospirillum viridazoti</taxon>
    </lineage>
</organism>
<keyword evidence="16" id="KW-1185">Reference proteome</keyword>
<dbReference type="EMBL" id="CP022110">
    <property type="protein sequence ID" value="ASG20869.1"/>
    <property type="molecule type" value="Genomic_DNA"/>
</dbReference>
<dbReference type="Pfam" id="PF01292">
    <property type="entry name" value="Ni_hydr_CYTB"/>
    <property type="match status" value="1"/>
</dbReference>
<evidence type="ECO:0000256" key="8">
    <source>
        <dbReference type="ARBA" id="ARBA00022982"/>
    </source>
</evidence>
<dbReference type="GO" id="GO:0009055">
    <property type="term" value="F:electron transfer activity"/>
    <property type="evidence" value="ECO:0007669"/>
    <property type="project" value="InterPro"/>
</dbReference>
<name>A0A248JQJ1_9PROT</name>
<evidence type="ECO:0000313" key="15">
    <source>
        <dbReference type="EMBL" id="ASG20869.1"/>
    </source>
</evidence>
<evidence type="ECO:0000256" key="13">
    <source>
        <dbReference type="SAM" id="Phobius"/>
    </source>
</evidence>
<comment type="cofactor">
    <cofactor evidence="1">
        <name>heme b</name>
        <dbReference type="ChEBI" id="CHEBI:60344"/>
    </cofactor>
</comment>
<evidence type="ECO:0000256" key="2">
    <source>
        <dbReference type="ARBA" id="ARBA00004651"/>
    </source>
</evidence>
<evidence type="ECO:0000256" key="7">
    <source>
        <dbReference type="ARBA" id="ARBA00022723"/>
    </source>
</evidence>
<dbReference type="InterPro" id="IPR052168">
    <property type="entry name" value="Cytochrome_b561_oxidase"/>
</dbReference>
<sequence>MKSTTFSGAARLLHWLMAVLIIAMLFIGVGMVSTVGASHNWLVPLHKSVGATLLLLVLIRLAVRATKGTPPLPADMPAPQKAVAHLSHLVLYALMIALPLVGWSMLSAGGYPIIVWGAVHLPPLLSPDRGLYASLRHLHTYLAYALFLTVIAHLSAALMHGLIFKDGVFQSMAAWRTRR</sequence>
<keyword evidence="7" id="KW-0479">Metal-binding</keyword>
<dbReference type="PANTHER" id="PTHR30529">
    <property type="entry name" value="CYTOCHROME B561"/>
    <property type="match status" value="1"/>
</dbReference>
<dbReference type="GO" id="GO:0046872">
    <property type="term" value="F:metal ion binding"/>
    <property type="evidence" value="ECO:0007669"/>
    <property type="project" value="UniProtKB-KW"/>
</dbReference>
<keyword evidence="9 13" id="KW-1133">Transmembrane helix</keyword>
<reference evidence="15 16" key="1">
    <citation type="submission" date="2017-06" db="EMBL/GenBank/DDBJ databases">
        <title>Complete genome sequence of Nitrospirillum amazonense strain CBAmC, an endophytic nitrogen-fixing and plant growth-promoting bacterium, isolated from sugarcane.</title>
        <authorList>
            <person name="Schwab S."/>
            <person name="dos Santos Teixeira K.R."/>
            <person name="Simoes Araujo J.L."/>
            <person name="Soares Vidal M."/>
            <person name="Borges de Freitas H.R."/>
            <person name="Rivello Crivelaro A.L."/>
            <person name="Bueno de Camargo Nunes A."/>
            <person name="dos Santos C.M."/>
            <person name="Palmeira da Silva Rosa D."/>
            <person name="da Silva Padilha D."/>
            <person name="da Silva E."/>
            <person name="Araujo Terra L."/>
            <person name="Soares Mendes V."/>
            <person name="Farinelli L."/>
            <person name="Magalhaes Cruz L."/>
            <person name="Baldani J.I."/>
        </authorList>
    </citation>
    <scope>NUCLEOTIDE SEQUENCE [LARGE SCALE GENOMIC DNA]</scope>
    <source>
        <strain evidence="15 16">CBAmC</strain>
    </source>
</reference>
<dbReference type="SUPFAM" id="SSF81342">
    <property type="entry name" value="Transmembrane di-heme cytochromes"/>
    <property type="match status" value="1"/>
</dbReference>
<evidence type="ECO:0000256" key="12">
    <source>
        <dbReference type="ARBA" id="ARBA00037975"/>
    </source>
</evidence>
<proteinExistence type="inferred from homology"/>
<evidence type="ECO:0000259" key="14">
    <source>
        <dbReference type="Pfam" id="PF01292"/>
    </source>
</evidence>
<dbReference type="Proteomes" id="UP000197153">
    <property type="component" value="Chromosome 1"/>
</dbReference>
<keyword evidence="10" id="KW-0408">Iron</keyword>
<evidence type="ECO:0000256" key="3">
    <source>
        <dbReference type="ARBA" id="ARBA00022448"/>
    </source>
</evidence>